<evidence type="ECO:0000313" key="3">
    <source>
        <dbReference type="Proteomes" id="UP001281761"/>
    </source>
</evidence>
<reference evidence="2 3" key="1">
    <citation type="journal article" date="2022" name="bioRxiv">
        <title>Genomics of Preaxostyla Flagellates Illuminates Evolutionary Transitions and the Path Towards Mitochondrial Loss.</title>
        <authorList>
            <person name="Novak L.V.F."/>
            <person name="Treitli S.C."/>
            <person name="Pyrih J."/>
            <person name="Halakuc P."/>
            <person name="Pipaliya S.V."/>
            <person name="Vacek V."/>
            <person name="Brzon O."/>
            <person name="Soukal P."/>
            <person name="Eme L."/>
            <person name="Dacks J.B."/>
            <person name="Karnkowska A."/>
            <person name="Elias M."/>
            <person name="Hampl V."/>
        </authorList>
    </citation>
    <scope>NUCLEOTIDE SEQUENCE [LARGE SCALE GENOMIC DNA]</scope>
    <source>
        <strain evidence="2">NAU3</strain>
        <tissue evidence="2">Gut</tissue>
    </source>
</reference>
<proteinExistence type="predicted"/>
<keyword evidence="1" id="KW-1133">Transmembrane helix</keyword>
<protein>
    <submittedName>
        <fullName evidence="2">Uncharacterized protein</fullName>
    </submittedName>
</protein>
<evidence type="ECO:0000313" key="2">
    <source>
        <dbReference type="EMBL" id="KAK2949055.1"/>
    </source>
</evidence>
<dbReference type="Proteomes" id="UP001281761">
    <property type="component" value="Unassembled WGS sequence"/>
</dbReference>
<comment type="caution">
    <text evidence="2">The sequence shown here is derived from an EMBL/GenBank/DDBJ whole genome shotgun (WGS) entry which is preliminary data.</text>
</comment>
<keyword evidence="1" id="KW-0472">Membrane</keyword>
<name>A0ABQ9XCI0_9EUKA</name>
<dbReference type="EMBL" id="JARBJD010000164">
    <property type="protein sequence ID" value="KAK2949055.1"/>
    <property type="molecule type" value="Genomic_DNA"/>
</dbReference>
<keyword evidence="3" id="KW-1185">Reference proteome</keyword>
<accession>A0ABQ9XCI0</accession>
<evidence type="ECO:0000256" key="1">
    <source>
        <dbReference type="SAM" id="Phobius"/>
    </source>
</evidence>
<organism evidence="2 3">
    <name type="scientific">Blattamonas nauphoetae</name>
    <dbReference type="NCBI Taxonomy" id="2049346"/>
    <lineage>
        <taxon>Eukaryota</taxon>
        <taxon>Metamonada</taxon>
        <taxon>Preaxostyla</taxon>
        <taxon>Oxymonadida</taxon>
        <taxon>Blattamonas</taxon>
    </lineage>
</organism>
<gene>
    <name evidence="2" type="ORF">BLNAU_16055</name>
</gene>
<keyword evidence="1" id="KW-0812">Transmembrane</keyword>
<sequence>MDDRTNPPLPQQHLLPHNLLLLRLHNLTLRHFQTQSGSEHSVTEMFGAPPKCVRRRVDVSFHNMVFLEPYALFGGIIVILIKLAYIRHVKRDLLSRMSPSTPIHFSNKSKFVFVLPHGSSPSSDFVDITKHIPRDSIDSRIYFVDKSSPQQSLSIMQLEKNLSTHVSTPYQIILLPLGKTSSFNYFSNFYRCFAVFFRVLLTFLGTSPRFVCSSSVFSSLNRSSFHPKTTALFHCWQHILHGFFGIHSRS</sequence>
<feature type="transmembrane region" description="Helical" evidence="1">
    <location>
        <begin position="70"/>
        <end position="86"/>
    </location>
</feature>